<dbReference type="GO" id="GO:0005737">
    <property type="term" value="C:cytoplasm"/>
    <property type="evidence" value="ECO:0007669"/>
    <property type="project" value="UniProtKB-ARBA"/>
</dbReference>
<evidence type="ECO:0000256" key="4">
    <source>
        <dbReference type="SAM" id="MobiDB-lite"/>
    </source>
</evidence>
<protein>
    <submittedName>
        <fullName evidence="6">RNA binding protein, putative</fullName>
    </submittedName>
</protein>
<dbReference type="SMART" id="SM00360">
    <property type="entry name" value="RRM"/>
    <property type="match status" value="3"/>
</dbReference>
<dbReference type="GO" id="GO:0009967">
    <property type="term" value="P:positive regulation of signal transduction"/>
    <property type="evidence" value="ECO:0007669"/>
    <property type="project" value="UniProtKB-ARBA"/>
</dbReference>
<evidence type="ECO:0000256" key="2">
    <source>
        <dbReference type="ARBA" id="ARBA00022884"/>
    </source>
</evidence>
<dbReference type="InterPro" id="IPR035979">
    <property type="entry name" value="RBD_domain_sf"/>
</dbReference>
<dbReference type="InterPro" id="IPR012677">
    <property type="entry name" value="Nucleotide-bd_a/b_plait_sf"/>
</dbReference>
<feature type="region of interest" description="Disordered" evidence="4">
    <location>
        <begin position="1052"/>
        <end position="1079"/>
    </location>
</feature>
<evidence type="ECO:0000256" key="3">
    <source>
        <dbReference type="PROSITE-ProRule" id="PRU00176"/>
    </source>
</evidence>
<dbReference type="InterPro" id="IPR052462">
    <property type="entry name" value="SLIRP/GR-RBP-like"/>
</dbReference>
<accession>A0A0F7UBD4</accession>
<dbReference type="Gene3D" id="3.30.70.330">
    <property type="match status" value="3"/>
</dbReference>
<dbReference type="InterPro" id="IPR000504">
    <property type="entry name" value="RRM_dom"/>
</dbReference>
<dbReference type="SUPFAM" id="SSF54928">
    <property type="entry name" value="RNA-binding domain, RBD"/>
    <property type="match status" value="3"/>
</dbReference>
<gene>
    <name evidence="6" type="ORF">BN1204_021440</name>
</gene>
<evidence type="ECO:0000256" key="1">
    <source>
        <dbReference type="ARBA" id="ARBA00022737"/>
    </source>
</evidence>
<feature type="region of interest" description="Disordered" evidence="4">
    <location>
        <begin position="585"/>
        <end position="621"/>
    </location>
</feature>
<dbReference type="EMBL" id="LN714481">
    <property type="protein sequence ID" value="CEL66326.1"/>
    <property type="molecule type" value="Genomic_DNA"/>
</dbReference>
<feature type="domain" description="RRM" evidence="5">
    <location>
        <begin position="787"/>
        <end position="865"/>
    </location>
</feature>
<keyword evidence="2 3" id="KW-0694">RNA-binding</keyword>
<dbReference type="CDD" id="cd12362">
    <property type="entry name" value="RRM3_CELF1-6"/>
    <property type="match status" value="1"/>
</dbReference>
<feature type="compositionally biased region" description="Basic and acidic residues" evidence="4">
    <location>
        <begin position="29"/>
        <end position="38"/>
    </location>
</feature>
<dbReference type="PANTHER" id="PTHR48027">
    <property type="entry name" value="HETEROGENEOUS NUCLEAR RIBONUCLEOPROTEIN 87F-RELATED"/>
    <property type="match status" value="1"/>
</dbReference>
<reference evidence="6" key="1">
    <citation type="journal article" date="2015" name="PLoS ONE">
        <title>Comprehensive Evaluation of Toxoplasma gondii VEG and Neospora caninum LIV Genomes with Tachyzoite Stage Transcriptome and Proteome Defines Novel Transcript Features.</title>
        <authorList>
            <person name="Ramaprasad A."/>
            <person name="Mourier T."/>
            <person name="Naeem R."/>
            <person name="Malas T.B."/>
            <person name="Moussa E."/>
            <person name="Panigrahi A."/>
            <person name="Vermont S.J."/>
            <person name="Otto T.D."/>
            <person name="Wastling J."/>
            <person name="Pain A."/>
        </authorList>
    </citation>
    <scope>NUCLEOTIDE SEQUENCE</scope>
    <source>
        <strain evidence="6">Liverpool</strain>
    </source>
</reference>
<evidence type="ECO:0000313" key="6">
    <source>
        <dbReference type="EMBL" id="CEL66326.1"/>
    </source>
</evidence>
<feature type="domain" description="RRM" evidence="5">
    <location>
        <begin position="204"/>
        <end position="300"/>
    </location>
</feature>
<feature type="domain" description="RRM" evidence="5">
    <location>
        <begin position="101"/>
        <end position="184"/>
    </location>
</feature>
<dbReference type="GO" id="GO:0010629">
    <property type="term" value="P:negative regulation of gene expression"/>
    <property type="evidence" value="ECO:0007669"/>
    <property type="project" value="UniProtKB-ARBA"/>
</dbReference>
<keyword evidence="1" id="KW-0677">Repeat</keyword>
<feature type="compositionally biased region" description="Basic and acidic residues" evidence="4">
    <location>
        <begin position="494"/>
        <end position="508"/>
    </location>
</feature>
<feature type="region of interest" description="Disordered" evidence="4">
    <location>
        <begin position="400"/>
        <end position="431"/>
    </location>
</feature>
<dbReference type="Pfam" id="PF00076">
    <property type="entry name" value="RRM_1"/>
    <property type="match status" value="3"/>
</dbReference>
<dbReference type="PROSITE" id="PS50102">
    <property type="entry name" value="RRM"/>
    <property type="match status" value="3"/>
</dbReference>
<dbReference type="GO" id="GO:0003729">
    <property type="term" value="F:mRNA binding"/>
    <property type="evidence" value="ECO:0007669"/>
    <property type="project" value="UniProtKB-ARBA"/>
</dbReference>
<feature type="compositionally biased region" description="Polar residues" evidence="4">
    <location>
        <begin position="518"/>
        <end position="533"/>
    </location>
</feature>
<feature type="compositionally biased region" description="Low complexity" evidence="4">
    <location>
        <begin position="603"/>
        <end position="621"/>
    </location>
</feature>
<evidence type="ECO:0000259" key="5">
    <source>
        <dbReference type="PROSITE" id="PS50102"/>
    </source>
</evidence>
<sequence>MASASVEAPKAHPSTAVSLPADPATPADEVEKTGDRFRGNAPTGCFSSGIGPFAASTDKGLGMFASNACTTDSLAPEIGSVSTPGLPSIRLASSRPPPVAIKLFVGRLPLTVTEEMLCTLFSQFGPIADLLLIRDRHTNAFKGCAFVRMQSITDADRAIRHLDSAYVLDPALGGLQVKYAVGEAERLGLPGTSGSGAAAGVDQVKLFVGSLPPDIKEDALRDLFERFGRVEEVFLMRDDQPLSGNHLGGGAAKPGKKSRTGCAFVRFAYKEEALFAIGELNGKFVMPGSQRAMEVRFAENRRSSSSAQGAAPASRTASASSCFMSSMDSSRGGSALPGADEYPENVRSTSCFPSRVDMERFSRMDPLDVLSCLDGRHDCFSGTSESLAIAARSAVGDRLGPAGGRAGDPQVSASCDSTKETRGPGPLRSVGDRVLSKYGSIEDLFETLGHLSLNGRRLEGEPEAQHANPDVKKDGDASENAFAVSRGAAGSERQGQEGKPGHDQRADPTHGNTKRRPSSVSNLPRTRDSQPPNTKEEEDMGAGCNSGSGGRTRTPSALEGGDDEVGIASLTAKSRFELAEFCCKENASSTPSPPTGADAANASSAPFSRGSSSSLSKVSSAPLSRFGGCPAGIEGDVFQYGTASRGPRPSACSSNSSLYVDLHERMSRNLVHPGGFLPSAFPEDAFSYGDFRDQVRSCAEETRWSSEMENGDRLFPPEAVSWAGGQLPSLYAKADVGPSSHESLFSRRGGEEGGYDGINRFLNGLRAQPGTLTHRGFGSQEHGPPGANVFIFHIPNEWSEHDLLTHFSVYGPVLSARIASDRLSGRNRGFGFVSFANGQAAAAAVTAMNGFQVNGKRLKVQIKKGEEQYAHNLHLTPCSNGTDSTWHSVSASCSDMPSGVGDSDGNMPVPVSASPQRDHGANKTRHSFSALDWLASAAKPGAMAPALAALEASHGGSGNSAASLFEAAVALRNLSAASQGHQLLGCYSQDNAAAAAMLVASMRQPGTRRNQESFRLAQLMHGEGGDSAGESLLASSLGLYCTPTLGSAIGSVGSSPAATEMRGSSLGVSAGRQPPTVPQGPVYAVDTKAGHDQRMLGEGWLAIQ</sequence>
<proteinExistence type="predicted"/>
<feature type="region of interest" description="Disordered" evidence="4">
    <location>
        <begin position="486"/>
        <end position="563"/>
    </location>
</feature>
<organism evidence="6">
    <name type="scientific">Neospora caninum (strain Liverpool)</name>
    <dbReference type="NCBI Taxonomy" id="572307"/>
    <lineage>
        <taxon>Eukaryota</taxon>
        <taxon>Sar</taxon>
        <taxon>Alveolata</taxon>
        <taxon>Apicomplexa</taxon>
        <taxon>Conoidasida</taxon>
        <taxon>Coccidia</taxon>
        <taxon>Eucoccidiorida</taxon>
        <taxon>Eimeriorina</taxon>
        <taxon>Sarcocystidae</taxon>
        <taxon>Neospora</taxon>
    </lineage>
</organism>
<dbReference type="AlphaFoldDB" id="A0A0F7UBD4"/>
<dbReference type="FunFam" id="3.30.70.330:FF:000383">
    <property type="entry name" value="Sex lethal, isoform D"/>
    <property type="match status" value="1"/>
</dbReference>
<name>A0A0F7UBD4_NEOCL</name>
<feature type="region of interest" description="Disordered" evidence="4">
    <location>
        <begin position="1"/>
        <end position="38"/>
    </location>
</feature>